<gene>
    <name evidence="2" type="ORF">BEN51_04685</name>
</gene>
<keyword evidence="1" id="KW-0812">Transmembrane</keyword>
<dbReference type="AlphaFoldDB" id="A0A343JB84"/>
<dbReference type="RefSeq" id="WP_119864926.1">
    <property type="nucleotide sequence ID" value="NZ_CP016786.1"/>
</dbReference>
<evidence type="ECO:0000313" key="3">
    <source>
        <dbReference type="Proteomes" id="UP000264883"/>
    </source>
</evidence>
<accession>A0A343JB84</accession>
<feature type="transmembrane region" description="Helical" evidence="1">
    <location>
        <begin position="99"/>
        <end position="118"/>
    </location>
</feature>
<name>A0A343JB84_9CLOT</name>
<organism evidence="2 3">
    <name type="scientific">Clostridium isatidis</name>
    <dbReference type="NCBI Taxonomy" id="182773"/>
    <lineage>
        <taxon>Bacteria</taxon>
        <taxon>Bacillati</taxon>
        <taxon>Bacillota</taxon>
        <taxon>Clostridia</taxon>
        <taxon>Eubacteriales</taxon>
        <taxon>Clostridiaceae</taxon>
        <taxon>Clostridium</taxon>
    </lineage>
</organism>
<reference evidence="2 3" key="1">
    <citation type="submission" date="2016-08" db="EMBL/GenBank/DDBJ databases">
        <title>Complete Genome Sequence Of The Indigo Reducing Clostridium isatidis DSM15098.</title>
        <authorList>
            <person name="Little G.T."/>
            <person name="Minton N.P."/>
        </authorList>
    </citation>
    <scope>NUCLEOTIDE SEQUENCE [LARGE SCALE GENOMIC DNA]</scope>
    <source>
        <strain evidence="2 3">DSM 15098</strain>
    </source>
</reference>
<feature type="transmembrane region" description="Helical" evidence="1">
    <location>
        <begin position="35"/>
        <end position="54"/>
    </location>
</feature>
<evidence type="ECO:0000313" key="2">
    <source>
        <dbReference type="EMBL" id="ASW42792.1"/>
    </source>
</evidence>
<dbReference type="OrthoDB" id="1755878at2"/>
<protein>
    <submittedName>
        <fullName evidence="2">Uncharacterized protein</fullName>
    </submittedName>
</protein>
<proteinExistence type="predicted"/>
<dbReference type="EMBL" id="CP016786">
    <property type="protein sequence ID" value="ASW42792.1"/>
    <property type="molecule type" value="Genomic_DNA"/>
</dbReference>
<evidence type="ECO:0000256" key="1">
    <source>
        <dbReference type="SAM" id="Phobius"/>
    </source>
</evidence>
<keyword evidence="1" id="KW-1133">Transmembrane helix</keyword>
<feature type="transmembrane region" description="Helical" evidence="1">
    <location>
        <begin position="66"/>
        <end position="87"/>
    </location>
</feature>
<sequence length="128" mass="14492">MKKLSLTTVFGLIGALSWGLTVLLRGTSLNNIELIQFILGMMPNISAAWFFIWMGERFFEKSKKEFNFKACLLTSGTIFLLGLISEIIHDLFLDSPFDIVDIIATACAIIMYLAIFYISKKRKIKDSV</sequence>
<keyword evidence="3" id="KW-1185">Reference proteome</keyword>
<dbReference type="KEGG" id="cia:BEN51_04685"/>
<keyword evidence="1" id="KW-0472">Membrane</keyword>
<dbReference type="Proteomes" id="UP000264883">
    <property type="component" value="Chromosome"/>
</dbReference>